<keyword evidence="3" id="KW-0808">Transferase</keyword>
<proteinExistence type="predicted"/>
<dbReference type="PANTHER" id="PTHR34220:SF7">
    <property type="entry name" value="SENSOR HISTIDINE KINASE YPDA"/>
    <property type="match status" value="1"/>
</dbReference>
<feature type="transmembrane region" description="Helical" evidence="1">
    <location>
        <begin position="124"/>
        <end position="142"/>
    </location>
</feature>
<sequence>MKQPSFFYRIPTRWQRVLWHVAFWFLYFLYGNVLTFFDHRVDPVAVLKRTVLTYGLVIALFYINAHVLLDRYLTTKRYGKLIIGTILLLGGYVLCRQFIFWRVLPAIGVPFTSLFGASNFFVETFWIYVNFTLFSYGYWYVLQSLRLAKERTKILQQKLVIEQQHSQAVMAYLKSQISPHFLYNTLNFLYAEAMDTSPRLARSVMVLSEMMRYSLSHPEHEAPVTLSQEVEHLNNYLYLQKQRFEDGLHIDMEVKGEEWFDQLKFLPLVLMSLIENAFKYGDLTSAEHPLIIRIHADANSFYFYTSNRKKDVEQLEPSTRVGLTNTRRRLYLTYAHNQTFTVTDATDEFSAEIRVQFDAVPAYESLSL</sequence>
<keyword evidence="1" id="KW-0472">Membrane</keyword>
<evidence type="ECO:0000313" key="4">
    <source>
        <dbReference type="Proteomes" id="UP000653797"/>
    </source>
</evidence>
<gene>
    <name evidence="3" type="ORF">IC230_14275</name>
</gene>
<keyword evidence="1" id="KW-1133">Transmembrane helix</keyword>
<dbReference type="RefSeq" id="WP_191039697.1">
    <property type="nucleotide sequence ID" value="NZ_JACXAA010000004.1"/>
</dbReference>
<evidence type="ECO:0000313" key="3">
    <source>
        <dbReference type="EMBL" id="MBD2754071.1"/>
    </source>
</evidence>
<keyword evidence="1" id="KW-0812">Transmembrane</keyword>
<protein>
    <submittedName>
        <fullName evidence="3">Histidine kinase</fullName>
    </submittedName>
</protein>
<dbReference type="GO" id="GO:0000155">
    <property type="term" value="F:phosphorelay sensor kinase activity"/>
    <property type="evidence" value="ECO:0007669"/>
    <property type="project" value="InterPro"/>
</dbReference>
<dbReference type="InterPro" id="IPR036890">
    <property type="entry name" value="HATPase_C_sf"/>
</dbReference>
<dbReference type="Proteomes" id="UP000653797">
    <property type="component" value="Unassembled WGS sequence"/>
</dbReference>
<evidence type="ECO:0000259" key="2">
    <source>
        <dbReference type="Pfam" id="PF06580"/>
    </source>
</evidence>
<dbReference type="SUPFAM" id="SSF55874">
    <property type="entry name" value="ATPase domain of HSP90 chaperone/DNA topoisomerase II/histidine kinase"/>
    <property type="match status" value="1"/>
</dbReference>
<feature type="transmembrane region" description="Helical" evidence="1">
    <location>
        <begin position="51"/>
        <end position="69"/>
    </location>
</feature>
<feature type="transmembrane region" description="Helical" evidence="1">
    <location>
        <begin position="81"/>
        <end position="104"/>
    </location>
</feature>
<accession>A0A927B1X4</accession>
<keyword evidence="3" id="KW-0418">Kinase</keyword>
<reference evidence="3" key="1">
    <citation type="submission" date="2020-09" db="EMBL/GenBank/DDBJ databases">
        <authorList>
            <person name="Kim M.K."/>
        </authorList>
    </citation>
    <scope>NUCLEOTIDE SEQUENCE</scope>
    <source>
        <strain evidence="3">BT704</strain>
    </source>
</reference>
<evidence type="ECO:0000256" key="1">
    <source>
        <dbReference type="SAM" id="Phobius"/>
    </source>
</evidence>
<dbReference type="InterPro" id="IPR010559">
    <property type="entry name" value="Sig_transdc_His_kin_internal"/>
</dbReference>
<dbReference type="InterPro" id="IPR050640">
    <property type="entry name" value="Bact_2-comp_sensor_kinase"/>
</dbReference>
<dbReference type="GO" id="GO:0016020">
    <property type="term" value="C:membrane"/>
    <property type="evidence" value="ECO:0007669"/>
    <property type="project" value="InterPro"/>
</dbReference>
<comment type="caution">
    <text evidence="3">The sequence shown here is derived from an EMBL/GenBank/DDBJ whole genome shotgun (WGS) entry which is preliminary data.</text>
</comment>
<dbReference type="EMBL" id="JACXAA010000004">
    <property type="protein sequence ID" value="MBD2754071.1"/>
    <property type="molecule type" value="Genomic_DNA"/>
</dbReference>
<organism evidence="3 4">
    <name type="scientific">Spirosoma validum</name>
    <dbReference type="NCBI Taxonomy" id="2771355"/>
    <lineage>
        <taxon>Bacteria</taxon>
        <taxon>Pseudomonadati</taxon>
        <taxon>Bacteroidota</taxon>
        <taxon>Cytophagia</taxon>
        <taxon>Cytophagales</taxon>
        <taxon>Cytophagaceae</taxon>
        <taxon>Spirosoma</taxon>
    </lineage>
</organism>
<dbReference type="PANTHER" id="PTHR34220">
    <property type="entry name" value="SENSOR HISTIDINE KINASE YPDA"/>
    <property type="match status" value="1"/>
</dbReference>
<name>A0A927B1X4_9BACT</name>
<feature type="transmembrane region" description="Helical" evidence="1">
    <location>
        <begin position="21"/>
        <end position="39"/>
    </location>
</feature>
<dbReference type="AlphaFoldDB" id="A0A927B1X4"/>
<dbReference type="Pfam" id="PF06580">
    <property type="entry name" value="His_kinase"/>
    <property type="match status" value="1"/>
</dbReference>
<feature type="domain" description="Signal transduction histidine kinase internal region" evidence="2">
    <location>
        <begin position="170"/>
        <end position="247"/>
    </location>
</feature>
<keyword evidence="4" id="KW-1185">Reference proteome</keyword>